<evidence type="ECO:0000313" key="3">
    <source>
        <dbReference type="EMBL" id="OBX78365.1"/>
    </source>
</evidence>
<evidence type="ECO:0000256" key="2">
    <source>
        <dbReference type="ARBA" id="ARBA00023002"/>
    </source>
</evidence>
<protein>
    <submittedName>
        <fullName evidence="3">YciK family oxidoreductase</fullName>
    </submittedName>
</protein>
<dbReference type="AlphaFoldDB" id="A0A1B8QC48"/>
<dbReference type="PANTHER" id="PTHR42901">
    <property type="entry name" value="ALCOHOL DEHYDROGENASE"/>
    <property type="match status" value="1"/>
</dbReference>
<dbReference type="EMBL" id="LZNA01000047">
    <property type="protein sequence ID" value="OBX78365.1"/>
    <property type="molecule type" value="Genomic_DNA"/>
</dbReference>
<proteinExistence type="inferred from homology"/>
<dbReference type="InterPro" id="IPR002347">
    <property type="entry name" value="SDR_fam"/>
</dbReference>
<dbReference type="SUPFAM" id="SSF51735">
    <property type="entry name" value="NAD(P)-binding Rossmann-fold domains"/>
    <property type="match status" value="1"/>
</dbReference>
<accession>A0A1B8QC48</accession>
<dbReference type="RefSeq" id="WP_067337782.1">
    <property type="nucleotide sequence ID" value="NZ_LZNA01000047.1"/>
</dbReference>
<dbReference type="PRINTS" id="PR00081">
    <property type="entry name" value="GDHRDH"/>
</dbReference>
<keyword evidence="2" id="KW-0560">Oxidoreductase</keyword>
<comment type="caution">
    <text evidence="3">The sequence shown here is derived from an EMBL/GenBank/DDBJ whole genome shotgun (WGS) entry which is preliminary data.</text>
</comment>
<dbReference type="Pfam" id="PF00106">
    <property type="entry name" value="adh_short"/>
    <property type="match status" value="1"/>
</dbReference>
<comment type="similarity">
    <text evidence="1">Belongs to the short-chain dehydrogenases/reductases (SDR) family.</text>
</comment>
<organism evidence="3 4">
    <name type="scientific">Faucicola atlantae</name>
    <dbReference type="NCBI Taxonomy" id="34059"/>
    <lineage>
        <taxon>Bacteria</taxon>
        <taxon>Pseudomonadati</taxon>
        <taxon>Pseudomonadota</taxon>
        <taxon>Gammaproteobacteria</taxon>
        <taxon>Moraxellales</taxon>
        <taxon>Moraxellaceae</taxon>
        <taxon>Faucicola</taxon>
    </lineage>
</organism>
<dbReference type="NCBIfam" id="NF006509">
    <property type="entry name" value="PRK08945.1"/>
    <property type="match status" value="1"/>
</dbReference>
<evidence type="ECO:0000313" key="4">
    <source>
        <dbReference type="Proteomes" id="UP000092616"/>
    </source>
</evidence>
<reference evidence="3 4" key="1">
    <citation type="submission" date="2016-06" db="EMBL/GenBank/DDBJ databases">
        <title>Draft genome of Moraxella atlantae CCUG 59586.</title>
        <authorList>
            <person name="Salva-Serra F."/>
            <person name="Engstrom-Jakobsson H."/>
            <person name="Thorell K."/>
            <person name="Gonzales-Siles L."/>
            <person name="Karlsson R."/>
            <person name="Boulund F."/>
            <person name="Engstrand L."/>
            <person name="Kristiansson E."/>
            <person name="Moore E."/>
        </authorList>
    </citation>
    <scope>NUCLEOTIDE SEQUENCE [LARGE SCALE GENOMIC DNA]</scope>
    <source>
        <strain evidence="3 4">CCUG 59586</strain>
    </source>
</reference>
<dbReference type="PANTHER" id="PTHR42901:SF1">
    <property type="entry name" value="ALCOHOL DEHYDROGENASE"/>
    <property type="match status" value="1"/>
</dbReference>
<dbReference type="Gene3D" id="3.40.50.720">
    <property type="entry name" value="NAD(P)-binding Rossmann-like Domain"/>
    <property type="match status" value="1"/>
</dbReference>
<name>A0A1B8QC48_9GAMM</name>
<dbReference type="InterPro" id="IPR036291">
    <property type="entry name" value="NAD(P)-bd_dom_sf"/>
</dbReference>
<sequence>MTHDELRAFVAPADCLRGKNILVTGAGDGIGKVAALTYAKYGATVLLLGKTVSKLEEVYDAIEAAGGAEPALLPLNLESASDTEMVQLAHLIEKEVGHLDGVLHNAGILGVLTPLEMYDPALFEKVMRVNFTATFLLTQALLPLLRAAPTASIVFTGSGVGSRPRAFWGAYALSKYALEGMCDIFTQETHTTTQLRFNVINPGATRTQMRASAYPSEDPKTLLAPDDLMAAYVALMADRSRDVKGQVIDLQPKA</sequence>
<keyword evidence="4" id="KW-1185">Reference proteome</keyword>
<dbReference type="GO" id="GO:0016491">
    <property type="term" value="F:oxidoreductase activity"/>
    <property type="evidence" value="ECO:0007669"/>
    <property type="project" value="UniProtKB-KW"/>
</dbReference>
<dbReference type="Proteomes" id="UP000092616">
    <property type="component" value="Unassembled WGS sequence"/>
</dbReference>
<gene>
    <name evidence="3" type="ORF">A9306_09465</name>
</gene>
<evidence type="ECO:0000256" key="1">
    <source>
        <dbReference type="ARBA" id="ARBA00006484"/>
    </source>
</evidence>